<dbReference type="Proteomes" id="UP000320766">
    <property type="component" value="Unassembled WGS sequence"/>
</dbReference>
<comment type="caution">
    <text evidence="1">The sequence shown here is derived from an EMBL/GenBank/DDBJ whole genome shotgun (WGS) entry which is preliminary data.</text>
</comment>
<evidence type="ECO:0000313" key="2">
    <source>
        <dbReference type="Proteomes" id="UP000320766"/>
    </source>
</evidence>
<name>A0A520KVN8_9EURY</name>
<accession>A0A520KVN8</accession>
<organism evidence="1 2">
    <name type="scientific">Candidatus Methanolliviera hydrocarbonicum</name>
    <dbReference type="NCBI Taxonomy" id="2491085"/>
    <lineage>
        <taxon>Archaea</taxon>
        <taxon>Methanobacteriati</taxon>
        <taxon>Methanobacteriota</taxon>
        <taxon>Candidatus Methanoliparia</taxon>
        <taxon>Candidatus Methanoliparales</taxon>
        <taxon>Candidatus Methanollivieraceae</taxon>
        <taxon>Candidatus Methanolliviera</taxon>
    </lineage>
</organism>
<proteinExistence type="predicted"/>
<protein>
    <submittedName>
        <fullName evidence="1">Uncharacterized protein</fullName>
    </submittedName>
</protein>
<dbReference type="EMBL" id="RXIL01000115">
    <property type="protein sequence ID" value="RZN68175.1"/>
    <property type="molecule type" value="Genomic_DNA"/>
</dbReference>
<sequence>MILFLKKDTFIGKIGEIAFKKFAKQKFGREINLDWEISREISTFKSDIIDSTEIVSIRSTDTLESIWAEAPTTAKYGIFVKVALPKDFFMKFYRRNSV</sequence>
<dbReference type="AlphaFoldDB" id="A0A520KVN8"/>
<reference evidence="1 2" key="1">
    <citation type="journal article" date="2019" name="Nat. Microbiol.">
        <title>Wide diversity of methane and short-chain alkane metabolisms in uncultured archaea.</title>
        <authorList>
            <person name="Borrel G."/>
            <person name="Adam P.S."/>
            <person name="McKay L.J."/>
            <person name="Chen L.X."/>
            <person name="Sierra-Garcia I.N."/>
            <person name="Sieber C.M."/>
            <person name="Letourneur Q."/>
            <person name="Ghozlane A."/>
            <person name="Andersen G.L."/>
            <person name="Li W.J."/>
            <person name="Hallam S.J."/>
            <person name="Muyzer G."/>
            <person name="de Oliveira V.M."/>
            <person name="Inskeep W.P."/>
            <person name="Banfield J.F."/>
            <person name="Gribaldo S."/>
        </authorList>
    </citation>
    <scope>NUCLEOTIDE SEQUENCE [LARGE SCALE GENOMIC DNA]</scope>
    <source>
        <strain evidence="1">NM1b</strain>
    </source>
</reference>
<evidence type="ECO:0000313" key="1">
    <source>
        <dbReference type="EMBL" id="RZN68175.1"/>
    </source>
</evidence>
<gene>
    <name evidence="1" type="ORF">EF807_06400</name>
</gene>